<sequence>MGYGSYSAADWQKLKNSRKLSNGQSVGEVFKRTECNPKMDPKFIGTRECFDSEEHPNTTPIVVGLDVTASMGYLAVELATGALNELITKLYSTGAVEDPALMCAAYGDFQDKSPLQVTQFESDIRIAEQLLELYFENGGSGQVVPTCLWEFLARHTNIDAIRKRNQKGFLFTIGDRADIRSESVDATIERVIGDALPGEVTRESILKEAEASFHVFHIMIGGENERNAELLPGHCMVLDRESTACLPEIIISTIQLQKGEAREDVLSRWDELNRPLISAALAQLSLQADADIRL</sequence>
<gene>
    <name evidence="1" type="ORF">HMPREF9623_01491</name>
</gene>
<name>A0AA36Y472_9FIRM</name>
<dbReference type="RefSeq" id="WP_009533323.1">
    <property type="nucleotide sequence ID" value="NZ_JH590863.1"/>
</dbReference>
<comment type="caution">
    <text evidence="1">The sequence shown here is derived from an EMBL/GenBank/DDBJ whole genome shotgun (WGS) entry which is preliminary data.</text>
</comment>
<keyword evidence="2" id="KW-1185">Reference proteome</keyword>
<evidence type="ECO:0000313" key="2">
    <source>
        <dbReference type="Proteomes" id="UP000018466"/>
    </source>
</evidence>
<dbReference type="Proteomes" id="UP000018466">
    <property type="component" value="Unassembled WGS sequence"/>
</dbReference>
<proteinExistence type="predicted"/>
<organism evidence="1 2">
    <name type="scientific">Stomatobaculum longum</name>
    <dbReference type="NCBI Taxonomy" id="796942"/>
    <lineage>
        <taxon>Bacteria</taxon>
        <taxon>Bacillati</taxon>
        <taxon>Bacillota</taxon>
        <taxon>Clostridia</taxon>
        <taxon>Lachnospirales</taxon>
        <taxon>Lachnospiraceae</taxon>
        <taxon>Stomatobaculum</taxon>
    </lineage>
</organism>
<protein>
    <submittedName>
        <fullName evidence="1">Uncharacterized protein</fullName>
    </submittedName>
</protein>
<dbReference type="EMBL" id="AGEL01000008">
    <property type="protein sequence ID" value="EHO16317.1"/>
    <property type="molecule type" value="Genomic_DNA"/>
</dbReference>
<accession>A0AA36Y472</accession>
<dbReference type="GeneID" id="86941230"/>
<dbReference type="AlphaFoldDB" id="A0AA36Y472"/>
<evidence type="ECO:0000313" key="1">
    <source>
        <dbReference type="EMBL" id="EHO16317.1"/>
    </source>
</evidence>
<reference evidence="1 2" key="1">
    <citation type="submission" date="2011-10" db="EMBL/GenBank/DDBJ databases">
        <title>The Genome Sequence of Lachnospiraceae bacterium ACC2.</title>
        <authorList>
            <consortium name="The Broad Institute Genome Sequencing Platform"/>
            <person name="Earl A."/>
            <person name="Ward D."/>
            <person name="Feldgarden M."/>
            <person name="Gevers D."/>
            <person name="Sizova M."/>
            <person name="Hazen A."/>
            <person name="Epstein S."/>
            <person name="Young S.K."/>
            <person name="Zeng Q."/>
            <person name="Gargeya S."/>
            <person name="Fitzgerald M."/>
            <person name="Haas B."/>
            <person name="Abouelleil A."/>
            <person name="Alvarado L."/>
            <person name="Arachchi H.M."/>
            <person name="Berlin A."/>
            <person name="Brown A."/>
            <person name="Chapman S.B."/>
            <person name="Chen Z."/>
            <person name="Dunbar C."/>
            <person name="Freedman E."/>
            <person name="Gearin G."/>
            <person name="Goldberg J."/>
            <person name="Griggs A."/>
            <person name="Gujja S."/>
            <person name="Heiman D."/>
            <person name="Howarth C."/>
            <person name="Larson L."/>
            <person name="Lui A."/>
            <person name="MacDonald P.J.P."/>
            <person name="Montmayeur A."/>
            <person name="Murphy C."/>
            <person name="Neiman D."/>
            <person name="Pearson M."/>
            <person name="Priest M."/>
            <person name="Roberts A."/>
            <person name="Saif S."/>
            <person name="Shea T."/>
            <person name="Shenoy N."/>
            <person name="Sisk P."/>
            <person name="Stolte C."/>
            <person name="Sykes S."/>
            <person name="Wortman J."/>
            <person name="Nusbaum C."/>
            <person name="Birren B."/>
        </authorList>
    </citation>
    <scope>NUCLEOTIDE SEQUENCE [LARGE SCALE GENOMIC DNA]</scope>
    <source>
        <strain evidence="1 2">ACC2</strain>
    </source>
</reference>